<evidence type="ECO:0000256" key="7">
    <source>
        <dbReference type="ARBA" id="ARBA00023224"/>
    </source>
</evidence>
<dbReference type="InterPro" id="IPR050125">
    <property type="entry name" value="GPCR_opsins"/>
</dbReference>
<dbReference type="Gene3D" id="1.20.1070.10">
    <property type="entry name" value="Rhodopsin 7-helix transmembrane proteins"/>
    <property type="match status" value="1"/>
</dbReference>
<feature type="transmembrane region" description="Helical" evidence="8">
    <location>
        <begin position="45"/>
        <end position="68"/>
    </location>
</feature>
<keyword evidence="4" id="KW-0297">G-protein coupled receptor</keyword>
<dbReference type="EMBL" id="LR788706">
    <property type="protein sequence ID" value="CAB3264568.1"/>
    <property type="molecule type" value="mRNA"/>
</dbReference>
<organism evidence="10">
    <name type="scientific">Phallusia mammillata</name>
    <dbReference type="NCBI Taxonomy" id="59560"/>
    <lineage>
        <taxon>Eukaryota</taxon>
        <taxon>Metazoa</taxon>
        <taxon>Chordata</taxon>
        <taxon>Tunicata</taxon>
        <taxon>Ascidiacea</taxon>
        <taxon>Phlebobranchia</taxon>
        <taxon>Ascidiidae</taxon>
        <taxon>Phallusia</taxon>
    </lineage>
</organism>
<proteinExistence type="evidence at transcript level"/>
<feature type="transmembrane region" description="Helical" evidence="8">
    <location>
        <begin position="167"/>
        <end position="190"/>
    </location>
</feature>
<dbReference type="PANTHER" id="PTHR24240">
    <property type="entry name" value="OPSIN"/>
    <property type="match status" value="1"/>
</dbReference>
<keyword evidence="6 10" id="KW-0675">Receptor</keyword>
<evidence type="ECO:0000256" key="5">
    <source>
        <dbReference type="ARBA" id="ARBA00023136"/>
    </source>
</evidence>
<evidence type="ECO:0000256" key="6">
    <source>
        <dbReference type="ARBA" id="ARBA00023170"/>
    </source>
</evidence>
<dbReference type="PROSITE" id="PS50262">
    <property type="entry name" value="G_PROTEIN_RECEP_F1_2"/>
    <property type="match status" value="1"/>
</dbReference>
<dbReference type="InterPro" id="IPR017452">
    <property type="entry name" value="GPCR_Rhodpsn_7TM"/>
</dbReference>
<name>A0A6F9DNJ9_9ASCI</name>
<keyword evidence="3 8" id="KW-1133">Transmembrane helix</keyword>
<reference evidence="10" key="1">
    <citation type="submission" date="2020-04" db="EMBL/GenBank/DDBJ databases">
        <authorList>
            <person name="Neveu A P."/>
        </authorList>
    </citation>
    <scope>NUCLEOTIDE SEQUENCE</scope>
    <source>
        <tissue evidence="10">Whole embryo</tissue>
    </source>
</reference>
<evidence type="ECO:0000256" key="4">
    <source>
        <dbReference type="ARBA" id="ARBA00023040"/>
    </source>
</evidence>
<dbReference type="AlphaFoldDB" id="A0A6F9DNJ9"/>
<keyword evidence="7" id="KW-0807">Transducer</keyword>
<evidence type="ECO:0000256" key="3">
    <source>
        <dbReference type="ARBA" id="ARBA00022989"/>
    </source>
</evidence>
<evidence type="ECO:0000259" key="9">
    <source>
        <dbReference type="PROSITE" id="PS50262"/>
    </source>
</evidence>
<evidence type="ECO:0000256" key="1">
    <source>
        <dbReference type="ARBA" id="ARBA00004141"/>
    </source>
</evidence>
<dbReference type="GO" id="GO:0004930">
    <property type="term" value="F:G protein-coupled receptor activity"/>
    <property type="evidence" value="ECO:0007669"/>
    <property type="project" value="UniProtKB-KW"/>
</dbReference>
<protein>
    <submittedName>
        <fullName evidence="10">Opsin3 retinal G-protein-coupled receptor</fullName>
    </submittedName>
</protein>
<evidence type="ECO:0000313" key="10">
    <source>
        <dbReference type="EMBL" id="CAB3264568.1"/>
    </source>
</evidence>
<comment type="subcellular location">
    <subcellularLocation>
        <location evidence="1">Membrane</location>
        <topology evidence="1">Multi-pass membrane protein</topology>
    </subcellularLocation>
</comment>
<feature type="transmembrane region" description="Helical" evidence="8">
    <location>
        <begin position="74"/>
        <end position="98"/>
    </location>
</feature>
<dbReference type="SUPFAM" id="SSF81321">
    <property type="entry name" value="Family A G protein-coupled receptor-like"/>
    <property type="match status" value="1"/>
</dbReference>
<evidence type="ECO:0000256" key="8">
    <source>
        <dbReference type="SAM" id="Phobius"/>
    </source>
</evidence>
<feature type="transmembrane region" description="Helical" evidence="8">
    <location>
        <begin position="12"/>
        <end position="33"/>
    </location>
</feature>
<keyword evidence="5 8" id="KW-0472">Membrane</keyword>
<dbReference type="PRINTS" id="PR00237">
    <property type="entry name" value="GPCRRHODOPSN"/>
</dbReference>
<evidence type="ECO:0000256" key="2">
    <source>
        <dbReference type="ARBA" id="ARBA00022692"/>
    </source>
</evidence>
<dbReference type="InterPro" id="IPR000276">
    <property type="entry name" value="GPCR_Rhodpsn"/>
</dbReference>
<feature type="domain" description="G-protein coupled receptors family 1 profile" evidence="9">
    <location>
        <begin position="24"/>
        <end position="199"/>
    </location>
</feature>
<keyword evidence="2 8" id="KW-0812">Transmembrane</keyword>
<gene>
    <name evidence="10" type="primary">Opn4</name>
</gene>
<feature type="transmembrane region" description="Helical" evidence="8">
    <location>
        <begin position="211"/>
        <end position="233"/>
    </location>
</feature>
<accession>A0A6F9DNJ9</accession>
<dbReference type="GO" id="GO:0016020">
    <property type="term" value="C:membrane"/>
    <property type="evidence" value="ECO:0007669"/>
    <property type="project" value="UniProtKB-SubCell"/>
</dbReference>
<sequence>MEPSTAKYAYGIGMAVQGGLCCFGYALFGLLLWGRPDLRKKNRFLVSLGYSDVAIAMHAFASTVAVFYGGWPFGLVGCYLDAFVGMGCTFVSISNVAWIARDKYYRVCKPNKAGQGYKFYVKLVWVLGTIGGLLPFIGFGEYGFETDVPEYQTGCLLKFSTEITNKYRIYIVCIAVIWFLLPVYNIISYYSKIAKATKKPCPMTYIVPIQMTLSLSPYAIYAFISITAGVGAYPEYLTAVNNLAAKIFIASNPFLYMWSDSVLRKLFKKIVCGLDVDEDEVVEVEEKKSK</sequence>
<feature type="transmembrane region" description="Helical" evidence="8">
    <location>
        <begin position="119"/>
        <end position="139"/>
    </location>
</feature>
<dbReference type="Pfam" id="PF00001">
    <property type="entry name" value="7tm_1"/>
    <property type="match status" value="1"/>
</dbReference>
<feature type="transmembrane region" description="Helical" evidence="8">
    <location>
        <begin position="239"/>
        <end position="259"/>
    </location>
</feature>